<evidence type="ECO:0000313" key="3">
    <source>
        <dbReference type="Proteomes" id="UP000282551"/>
    </source>
</evidence>
<evidence type="ECO:0000313" key="2">
    <source>
        <dbReference type="EMBL" id="VEG50248.1"/>
    </source>
</evidence>
<dbReference type="Gene3D" id="3.10.450.50">
    <property type="match status" value="1"/>
</dbReference>
<dbReference type="Proteomes" id="UP000282551">
    <property type="component" value="Chromosome"/>
</dbReference>
<organism evidence="2 3">
    <name type="scientific">Mycolicibacterium chitae</name>
    <name type="common">Mycobacterium chitae</name>
    <dbReference type="NCBI Taxonomy" id="1792"/>
    <lineage>
        <taxon>Bacteria</taxon>
        <taxon>Bacillati</taxon>
        <taxon>Actinomycetota</taxon>
        <taxon>Actinomycetes</taxon>
        <taxon>Mycobacteriales</taxon>
        <taxon>Mycobacteriaceae</taxon>
        <taxon>Mycolicibacterium</taxon>
    </lineage>
</organism>
<dbReference type="EMBL" id="LR134355">
    <property type="protein sequence ID" value="VEG50248.1"/>
    <property type="molecule type" value="Genomic_DNA"/>
</dbReference>
<accession>A0A3S4RH19</accession>
<dbReference type="GO" id="GO:0016853">
    <property type="term" value="F:isomerase activity"/>
    <property type="evidence" value="ECO:0007669"/>
    <property type="project" value="UniProtKB-KW"/>
</dbReference>
<dbReference type="InterPro" id="IPR032710">
    <property type="entry name" value="NTF2-like_dom_sf"/>
</dbReference>
<reference evidence="2 3" key="1">
    <citation type="submission" date="2018-12" db="EMBL/GenBank/DDBJ databases">
        <authorList>
            <consortium name="Pathogen Informatics"/>
        </authorList>
    </citation>
    <scope>NUCLEOTIDE SEQUENCE [LARGE SCALE GENOMIC DNA]</scope>
    <source>
        <strain evidence="2 3">NCTC10485</strain>
    </source>
</reference>
<dbReference type="AlphaFoldDB" id="A0A3S4RH19"/>
<name>A0A3S4RH19_MYCCI</name>
<dbReference type="InterPro" id="IPR037401">
    <property type="entry name" value="SnoaL-like"/>
</dbReference>
<feature type="domain" description="SnoaL-like" evidence="1">
    <location>
        <begin position="22"/>
        <end position="113"/>
    </location>
</feature>
<dbReference type="SUPFAM" id="SSF54427">
    <property type="entry name" value="NTF2-like"/>
    <property type="match status" value="1"/>
</dbReference>
<proteinExistence type="predicted"/>
<protein>
    <submittedName>
        <fullName evidence="2">Ketosteroid isomerase-related protein</fullName>
    </submittedName>
</protein>
<dbReference type="Pfam" id="PF12680">
    <property type="entry name" value="SnoaL_2"/>
    <property type="match status" value="1"/>
</dbReference>
<keyword evidence="2" id="KW-0413">Isomerase</keyword>
<keyword evidence="3" id="KW-1185">Reference proteome</keyword>
<sequence>MTTPFDDPQAEQAWMFLQTLSDDGDLDEGFALLSDDFTYWSNGLGRTLTKAELREITAGARDTMVLHFDLLRCINEGETVVVEAQADGANSAGERYDSPVAFIFDMRDGLITSLREYCDTRLFEKVFGAIPR</sequence>
<evidence type="ECO:0000259" key="1">
    <source>
        <dbReference type="Pfam" id="PF12680"/>
    </source>
</evidence>
<gene>
    <name evidence="2" type="ORF">NCTC10485_04566</name>
</gene>